<dbReference type="InterPro" id="IPR036249">
    <property type="entry name" value="Thioredoxin-like_sf"/>
</dbReference>
<dbReference type="SUPFAM" id="SSF52833">
    <property type="entry name" value="Thioredoxin-like"/>
    <property type="match status" value="1"/>
</dbReference>
<dbReference type="SFLD" id="SFLDG00358">
    <property type="entry name" value="Main_(cytGST)"/>
    <property type="match status" value="1"/>
</dbReference>
<proteinExistence type="predicted"/>
<dbReference type="PROSITE" id="PS50404">
    <property type="entry name" value="GST_NTER"/>
    <property type="match status" value="1"/>
</dbReference>
<dbReference type="Proteomes" id="UP000313359">
    <property type="component" value="Unassembled WGS sequence"/>
</dbReference>
<organism evidence="2 3">
    <name type="scientific">Lentinus tigrinus ALCF2SS1-6</name>
    <dbReference type="NCBI Taxonomy" id="1328759"/>
    <lineage>
        <taxon>Eukaryota</taxon>
        <taxon>Fungi</taxon>
        <taxon>Dikarya</taxon>
        <taxon>Basidiomycota</taxon>
        <taxon>Agaricomycotina</taxon>
        <taxon>Agaricomycetes</taxon>
        <taxon>Polyporales</taxon>
        <taxon>Polyporaceae</taxon>
        <taxon>Lentinus</taxon>
    </lineage>
</organism>
<dbReference type="SUPFAM" id="SSF47616">
    <property type="entry name" value="GST C-terminal domain-like"/>
    <property type="match status" value="1"/>
</dbReference>
<dbReference type="CDD" id="cd00570">
    <property type="entry name" value="GST_N_family"/>
    <property type="match status" value="1"/>
</dbReference>
<dbReference type="Pfam" id="PF13409">
    <property type="entry name" value="GST_N_2"/>
    <property type="match status" value="1"/>
</dbReference>
<dbReference type="Gene3D" id="1.20.1050.10">
    <property type="match status" value="1"/>
</dbReference>
<name>A0A5C2SMT7_9APHY</name>
<dbReference type="InterPro" id="IPR050983">
    <property type="entry name" value="GST_Omega/HSP26"/>
</dbReference>
<dbReference type="InterPro" id="IPR040079">
    <property type="entry name" value="Glutathione_S-Trfase"/>
</dbReference>
<dbReference type="Gene3D" id="3.40.30.10">
    <property type="entry name" value="Glutaredoxin"/>
    <property type="match status" value="1"/>
</dbReference>
<sequence>MASHPQRTVLYGAPSTEHLYPVSVQRDIFFFQVRLALQEAGATYDPVYFDLDEKPSWFVEAVNPITGKVPALIYGGAADAPPEKPSADSVLLYESLVILEFIADLFPDAGLLPADPVQRAKARLFMSIVGEKIPSDNDLWITNEEDGSRLLQTLETLQGMLPDEGFVVGEWSIADAAFVPSLLFVNVFVKGGVGYWVKMKHGEKVKAELESSPRFARLRRYVDDWKKRPSLKAVWDEDIVIQKWLKRFAKNL</sequence>
<accession>A0A5C2SMT7</accession>
<dbReference type="InterPro" id="IPR036282">
    <property type="entry name" value="Glutathione-S-Trfase_C_sf"/>
</dbReference>
<gene>
    <name evidence="2" type="ORF">L227DRAFT_607253</name>
</gene>
<dbReference type="EMBL" id="ML122253">
    <property type="protein sequence ID" value="RPD64594.1"/>
    <property type="molecule type" value="Genomic_DNA"/>
</dbReference>
<reference evidence="2" key="1">
    <citation type="journal article" date="2018" name="Genome Biol. Evol.">
        <title>Genomics and development of Lentinus tigrinus, a white-rot wood-decaying mushroom with dimorphic fruiting bodies.</title>
        <authorList>
            <person name="Wu B."/>
            <person name="Xu Z."/>
            <person name="Knudson A."/>
            <person name="Carlson A."/>
            <person name="Chen N."/>
            <person name="Kovaka S."/>
            <person name="LaButti K."/>
            <person name="Lipzen A."/>
            <person name="Pennachio C."/>
            <person name="Riley R."/>
            <person name="Schakwitz W."/>
            <person name="Umezawa K."/>
            <person name="Ohm R.A."/>
            <person name="Grigoriev I.V."/>
            <person name="Nagy L.G."/>
            <person name="Gibbons J."/>
            <person name="Hibbett D."/>
        </authorList>
    </citation>
    <scope>NUCLEOTIDE SEQUENCE [LARGE SCALE GENOMIC DNA]</scope>
    <source>
        <strain evidence="2">ALCF2SS1-6</strain>
    </source>
</reference>
<dbReference type="GO" id="GO:0005737">
    <property type="term" value="C:cytoplasm"/>
    <property type="evidence" value="ECO:0007669"/>
    <property type="project" value="TreeGrafter"/>
</dbReference>
<keyword evidence="3" id="KW-1185">Reference proteome</keyword>
<dbReference type="InterPro" id="IPR004045">
    <property type="entry name" value="Glutathione_S-Trfase_N"/>
</dbReference>
<dbReference type="STRING" id="1328759.A0A5C2SMT7"/>
<dbReference type="OrthoDB" id="202840at2759"/>
<dbReference type="PANTHER" id="PTHR43968:SF6">
    <property type="entry name" value="GLUTATHIONE S-TRANSFERASE OMEGA"/>
    <property type="match status" value="1"/>
</dbReference>
<feature type="domain" description="GST N-terminal" evidence="1">
    <location>
        <begin position="17"/>
        <end position="110"/>
    </location>
</feature>
<dbReference type="AlphaFoldDB" id="A0A5C2SMT7"/>
<dbReference type="SFLD" id="SFLDS00019">
    <property type="entry name" value="Glutathione_Transferase_(cytos"/>
    <property type="match status" value="1"/>
</dbReference>
<dbReference type="PANTHER" id="PTHR43968">
    <property type="match status" value="1"/>
</dbReference>
<evidence type="ECO:0000259" key="1">
    <source>
        <dbReference type="PROSITE" id="PS50404"/>
    </source>
</evidence>
<protein>
    <recommendedName>
        <fullName evidence="1">GST N-terminal domain-containing protein</fullName>
    </recommendedName>
</protein>
<evidence type="ECO:0000313" key="2">
    <source>
        <dbReference type="EMBL" id="RPD64594.1"/>
    </source>
</evidence>
<evidence type="ECO:0000313" key="3">
    <source>
        <dbReference type="Proteomes" id="UP000313359"/>
    </source>
</evidence>